<dbReference type="Proteomes" id="UP001177003">
    <property type="component" value="Chromosome 0"/>
</dbReference>
<sequence length="107" mass="11583">MKVGYENGATLEKLKGLMSVGVHIENTKAAVDGNNSPVNMDDDVDENIENTKAMVERNNSPVNMDNDVNEKPNSPVGRLRYNSSSMVNATMCVTARSPGIPLLDIAF</sequence>
<name>A0AA35V500_LACSI</name>
<evidence type="ECO:0000256" key="1">
    <source>
        <dbReference type="SAM" id="MobiDB-lite"/>
    </source>
</evidence>
<feature type="region of interest" description="Disordered" evidence="1">
    <location>
        <begin position="58"/>
        <end position="77"/>
    </location>
</feature>
<protein>
    <submittedName>
        <fullName evidence="2">Uncharacterized protein</fullName>
    </submittedName>
</protein>
<evidence type="ECO:0000313" key="3">
    <source>
        <dbReference type="Proteomes" id="UP001177003"/>
    </source>
</evidence>
<dbReference type="AlphaFoldDB" id="A0AA35V500"/>
<gene>
    <name evidence="2" type="ORF">LSALG_LOCUS5551</name>
</gene>
<proteinExistence type="predicted"/>
<accession>A0AA35V500</accession>
<keyword evidence="3" id="KW-1185">Reference proteome</keyword>
<organism evidence="2 3">
    <name type="scientific">Lactuca saligna</name>
    <name type="common">Willowleaf lettuce</name>
    <dbReference type="NCBI Taxonomy" id="75948"/>
    <lineage>
        <taxon>Eukaryota</taxon>
        <taxon>Viridiplantae</taxon>
        <taxon>Streptophyta</taxon>
        <taxon>Embryophyta</taxon>
        <taxon>Tracheophyta</taxon>
        <taxon>Spermatophyta</taxon>
        <taxon>Magnoliopsida</taxon>
        <taxon>eudicotyledons</taxon>
        <taxon>Gunneridae</taxon>
        <taxon>Pentapetalae</taxon>
        <taxon>asterids</taxon>
        <taxon>campanulids</taxon>
        <taxon>Asterales</taxon>
        <taxon>Asteraceae</taxon>
        <taxon>Cichorioideae</taxon>
        <taxon>Cichorieae</taxon>
        <taxon>Lactucinae</taxon>
        <taxon>Lactuca</taxon>
    </lineage>
</organism>
<dbReference type="EMBL" id="OX465086">
    <property type="protein sequence ID" value="CAI9264920.1"/>
    <property type="molecule type" value="Genomic_DNA"/>
</dbReference>
<reference evidence="2" key="1">
    <citation type="submission" date="2023-04" db="EMBL/GenBank/DDBJ databases">
        <authorList>
            <person name="Vijverberg K."/>
            <person name="Xiong W."/>
            <person name="Schranz E."/>
        </authorList>
    </citation>
    <scope>NUCLEOTIDE SEQUENCE</scope>
</reference>
<evidence type="ECO:0000313" key="2">
    <source>
        <dbReference type="EMBL" id="CAI9264920.1"/>
    </source>
</evidence>